<dbReference type="PRINTS" id="PR00113">
    <property type="entry name" value="ALKPHPHTASE"/>
</dbReference>
<evidence type="ECO:0000256" key="4">
    <source>
        <dbReference type="ARBA" id="ARBA00022801"/>
    </source>
</evidence>
<feature type="binding site" evidence="8">
    <location>
        <position position="150"/>
    </location>
    <ligand>
        <name>Mg(2+)</name>
        <dbReference type="ChEBI" id="CHEBI:18420"/>
    </ligand>
</feature>
<name>A0A5J4JFZ3_9BACI</name>
<dbReference type="PANTHER" id="PTHR11596:SF5">
    <property type="entry name" value="ALKALINE PHOSPHATASE"/>
    <property type="match status" value="1"/>
</dbReference>
<feature type="binding site" evidence="8">
    <location>
        <position position="341"/>
    </location>
    <ligand>
        <name>Zn(2+)</name>
        <dbReference type="ChEBI" id="CHEBI:29105"/>
        <label>2</label>
    </ligand>
</feature>
<evidence type="ECO:0000256" key="5">
    <source>
        <dbReference type="ARBA" id="ARBA00022833"/>
    </source>
</evidence>
<dbReference type="GO" id="GO:0004035">
    <property type="term" value="F:alkaline phosphatase activity"/>
    <property type="evidence" value="ECO:0007669"/>
    <property type="project" value="TreeGrafter"/>
</dbReference>
<evidence type="ECO:0000256" key="7">
    <source>
        <dbReference type="PIRSR" id="PIRSR601952-1"/>
    </source>
</evidence>
<dbReference type="Pfam" id="PF00245">
    <property type="entry name" value="Alk_phosphatase"/>
    <property type="match status" value="1"/>
</dbReference>
<keyword evidence="6 8" id="KW-0460">Magnesium</keyword>
<keyword evidence="5 8" id="KW-0862">Zinc</keyword>
<feature type="binding site" evidence="8">
    <location>
        <position position="56"/>
    </location>
    <ligand>
        <name>Zn(2+)</name>
        <dbReference type="ChEBI" id="CHEBI:29105"/>
        <label>2</label>
    </ligand>
</feature>
<feature type="chain" id="PRO_5023843249" description="Alkaline phosphatase" evidence="10">
    <location>
        <begin position="31"/>
        <end position="425"/>
    </location>
</feature>
<dbReference type="InterPro" id="IPR017850">
    <property type="entry name" value="Alkaline_phosphatase_core_sf"/>
</dbReference>
<feature type="binding site" evidence="8">
    <location>
        <position position="342"/>
    </location>
    <ligand>
        <name>Zn(2+)</name>
        <dbReference type="ChEBI" id="CHEBI:29105"/>
        <label>2</label>
    </ligand>
</feature>
<proteinExistence type="inferred from homology"/>
<reference evidence="11 12" key="1">
    <citation type="submission" date="2019-09" db="EMBL/GenBank/DDBJ databases">
        <title>Draft genome sequence of Bacillus sp. JC-7.</title>
        <authorList>
            <person name="Tanaka N."/>
            <person name="Shiwa Y."/>
            <person name="Fujita N."/>
            <person name="Tanasupawat S."/>
        </authorList>
    </citation>
    <scope>NUCLEOTIDE SEQUENCE [LARGE SCALE GENOMIC DNA]</scope>
    <source>
        <strain evidence="11 12">JC-7</strain>
    </source>
</reference>
<comment type="cofactor">
    <cofactor evidence="8">
        <name>Zn(2+)</name>
        <dbReference type="ChEBI" id="CHEBI:29105"/>
    </cofactor>
    <text evidence="8">Binds 2 Zn(2+) ions.</text>
</comment>
<gene>
    <name evidence="11" type="ORF">BpJC7_08380</name>
</gene>
<evidence type="ECO:0000313" key="12">
    <source>
        <dbReference type="Proteomes" id="UP000391919"/>
    </source>
</evidence>
<dbReference type="GO" id="GO:0046872">
    <property type="term" value="F:metal ion binding"/>
    <property type="evidence" value="ECO:0007669"/>
    <property type="project" value="UniProtKB-KW"/>
</dbReference>
<accession>A0A5J4JFZ3</accession>
<dbReference type="InterPro" id="IPR001952">
    <property type="entry name" value="Alkaline_phosphatase"/>
</dbReference>
<evidence type="ECO:0000256" key="3">
    <source>
        <dbReference type="ARBA" id="ARBA00022723"/>
    </source>
</evidence>
<evidence type="ECO:0000256" key="8">
    <source>
        <dbReference type="PIRSR" id="PIRSR601952-2"/>
    </source>
</evidence>
<dbReference type="CDD" id="cd16012">
    <property type="entry name" value="ALP"/>
    <property type="match status" value="1"/>
</dbReference>
<dbReference type="Gene3D" id="3.40.720.10">
    <property type="entry name" value="Alkaline Phosphatase, subunit A"/>
    <property type="match status" value="1"/>
</dbReference>
<keyword evidence="12" id="KW-1185">Reference proteome</keyword>
<evidence type="ECO:0000256" key="1">
    <source>
        <dbReference type="ARBA" id="ARBA00005984"/>
    </source>
</evidence>
<keyword evidence="4" id="KW-0378">Hydrolase</keyword>
<feature type="binding site" evidence="8">
    <location>
        <position position="56"/>
    </location>
    <ligand>
        <name>Mg(2+)</name>
        <dbReference type="ChEBI" id="CHEBI:18420"/>
    </ligand>
</feature>
<protein>
    <recommendedName>
        <fullName evidence="13">Alkaline phosphatase</fullName>
    </recommendedName>
</protein>
<keyword evidence="10" id="KW-0732">Signal</keyword>
<organism evidence="11 12">
    <name type="scientific">Weizmannia acidilactici</name>
    <dbReference type="NCBI Taxonomy" id="2607726"/>
    <lineage>
        <taxon>Bacteria</taxon>
        <taxon>Bacillati</taxon>
        <taxon>Bacillota</taxon>
        <taxon>Bacilli</taxon>
        <taxon>Bacillales</taxon>
        <taxon>Bacillaceae</taxon>
        <taxon>Heyndrickxia</taxon>
    </lineage>
</organism>
<feature type="binding site" evidence="8">
    <location>
        <position position="152"/>
    </location>
    <ligand>
        <name>Mg(2+)</name>
        <dbReference type="ChEBI" id="CHEBI:18420"/>
    </ligand>
</feature>
<feature type="binding site" evidence="8">
    <location>
        <position position="303"/>
    </location>
    <ligand>
        <name>Zn(2+)</name>
        <dbReference type="ChEBI" id="CHEBI:29105"/>
        <label>2</label>
    </ligand>
</feature>
<evidence type="ECO:0000256" key="10">
    <source>
        <dbReference type="SAM" id="SignalP"/>
    </source>
</evidence>
<keyword evidence="2" id="KW-0597">Phosphoprotein</keyword>
<evidence type="ECO:0000256" key="9">
    <source>
        <dbReference type="RuleBase" id="RU003946"/>
    </source>
</evidence>
<feature type="binding site" evidence="8">
    <location>
        <position position="387"/>
    </location>
    <ligand>
        <name>Zn(2+)</name>
        <dbReference type="ChEBI" id="CHEBI:29105"/>
        <label>2</label>
    </ligand>
</feature>
<dbReference type="Proteomes" id="UP000391919">
    <property type="component" value="Unassembled WGS sequence"/>
</dbReference>
<feature type="binding site" evidence="8">
    <location>
        <position position="299"/>
    </location>
    <ligand>
        <name>Zn(2+)</name>
        <dbReference type="ChEBI" id="CHEBI:29105"/>
        <label>2</label>
    </ligand>
</feature>
<feature type="binding site" evidence="8">
    <location>
        <position position="294"/>
    </location>
    <ligand>
        <name>Mg(2+)</name>
        <dbReference type="ChEBI" id="CHEBI:18420"/>
    </ligand>
</feature>
<dbReference type="InterPro" id="IPR018299">
    <property type="entry name" value="Alkaline_phosphatase_AS"/>
</dbReference>
<evidence type="ECO:0000256" key="2">
    <source>
        <dbReference type="ARBA" id="ARBA00022553"/>
    </source>
</evidence>
<dbReference type="EMBL" id="BKZQ01000007">
    <property type="protein sequence ID" value="GER69535.1"/>
    <property type="molecule type" value="Genomic_DNA"/>
</dbReference>
<sequence length="425" mass="44891">MEKGKRNGLVKAAMALTTIAALGVSGIASAKSYQPSQHMHTPSHEKAKSVILFVGDGMGAVQRDAIRLATVGLNGDLEMNKMPYAGIVHTSSTSTVTDSAAAATAMASGVKTYNGAIGMDANKVSKKTVLEEAEEAGKSTGLVTTSQITDATPAAFGAHVANRSEQSKIAKQYLENSKVDVLLGGGEDYWYPAGNAGAYEDHPAKDPSEASKGTEGNLVEEAKKRGYQYVMNASGLQKANGNKLLGLFANEEMFEQRPEGDGDQYDPVVSLPTMVEKAIGTLSKNKKGFFLMVEEEAIDEMAHENNATQLIKAGQQLDNAVDVAKDYAKKHPDTLVLVLADHDCGGMAIEGVDNSDESGDGISKEDGPFQVAGSDQQFMVDWTTSGHTAADIPLTAMGRGASLFEGTYENTYIHDALLKAMGLGK</sequence>
<dbReference type="PANTHER" id="PTHR11596">
    <property type="entry name" value="ALKALINE PHOSPHATASE"/>
    <property type="match status" value="1"/>
</dbReference>
<comment type="cofactor">
    <cofactor evidence="8">
        <name>Mg(2+)</name>
        <dbReference type="ChEBI" id="CHEBI:18420"/>
    </cofactor>
    <text evidence="8">Binds 1 Mg(2+) ion.</text>
</comment>
<dbReference type="AlphaFoldDB" id="A0A5J4JFZ3"/>
<dbReference type="PROSITE" id="PS00123">
    <property type="entry name" value="ALKALINE_PHOSPHATASE"/>
    <property type="match status" value="1"/>
</dbReference>
<dbReference type="SUPFAM" id="SSF53649">
    <property type="entry name" value="Alkaline phosphatase-like"/>
    <property type="match status" value="1"/>
</dbReference>
<evidence type="ECO:0008006" key="13">
    <source>
        <dbReference type="Google" id="ProtNLM"/>
    </source>
</evidence>
<feature type="active site" description="Phosphoserine intermediate" evidence="7">
    <location>
        <position position="99"/>
    </location>
</feature>
<keyword evidence="3 8" id="KW-0479">Metal-binding</keyword>
<comment type="similarity">
    <text evidence="1 9">Belongs to the alkaline phosphatase family.</text>
</comment>
<feature type="signal peptide" evidence="10">
    <location>
        <begin position="1"/>
        <end position="30"/>
    </location>
</feature>
<comment type="caution">
    <text evidence="11">The sequence shown here is derived from an EMBL/GenBank/DDBJ whole genome shotgun (WGS) entry which is preliminary data.</text>
</comment>
<dbReference type="SMART" id="SM00098">
    <property type="entry name" value="alkPPc"/>
    <property type="match status" value="1"/>
</dbReference>
<evidence type="ECO:0000313" key="11">
    <source>
        <dbReference type="EMBL" id="GER69535.1"/>
    </source>
</evidence>
<evidence type="ECO:0000256" key="6">
    <source>
        <dbReference type="ARBA" id="ARBA00022842"/>
    </source>
</evidence>